<evidence type="ECO:0000259" key="1">
    <source>
        <dbReference type="Pfam" id="PF01408"/>
    </source>
</evidence>
<dbReference type="AlphaFoldDB" id="A0A286HL90"/>
<dbReference type="EMBL" id="OCPC01000001">
    <property type="protein sequence ID" value="SOE08548.1"/>
    <property type="molecule type" value="Genomic_DNA"/>
</dbReference>
<evidence type="ECO:0000259" key="2">
    <source>
        <dbReference type="Pfam" id="PF22725"/>
    </source>
</evidence>
<feature type="domain" description="Gfo/Idh/MocA-like oxidoreductase N-terminal" evidence="1">
    <location>
        <begin position="8"/>
        <end position="123"/>
    </location>
</feature>
<dbReference type="Gene3D" id="3.30.360.10">
    <property type="entry name" value="Dihydrodipicolinate Reductase, domain 2"/>
    <property type="match status" value="1"/>
</dbReference>
<dbReference type="Gene3D" id="3.40.50.720">
    <property type="entry name" value="NAD(P)-binding Rossmann-like Domain"/>
    <property type="match status" value="1"/>
</dbReference>
<sequence>MPDIKPLRLALIGLGMATKPHREALRDPSCPAGLAGVYNRTRARAEDVAGQEGCRVFDSLEQIAGDSSVDGVLVTTPPDQRLEIVEMMAQAGKHILMEKPVERTLPAAENLVAICERHKVQLGIVLQHRFRAGAMRLKALVQAGELGDIALVRVEVPWWRDQAYYDQPERGTYARDGGGVLISQAIHVLDLMLSLTGPAKMVQALTATTAVHSMETENFATAGIRFASGAVGSIVATTATYPGGTESIVLDGTLATATLRGGRLDVVWRDGRTEQTDEPAGTGGGADPMEFPCDWHRALIADFAMAIHEQRAPLVTGREALKVHLLIEAISRSATAGAAVEVVPVATG</sequence>
<dbReference type="OrthoDB" id="9792935at2"/>
<dbReference type="Pfam" id="PF01408">
    <property type="entry name" value="GFO_IDH_MocA"/>
    <property type="match status" value="1"/>
</dbReference>
<dbReference type="Pfam" id="PF22725">
    <property type="entry name" value="GFO_IDH_MocA_C3"/>
    <property type="match status" value="1"/>
</dbReference>
<feature type="domain" description="GFO/IDH/MocA-like oxidoreductase" evidence="2">
    <location>
        <begin position="136"/>
        <end position="256"/>
    </location>
</feature>
<dbReference type="RefSeq" id="WP_097104295.1">
    <property type="nucleotide sequence ID" value="NZ_OCPC01000001.1"/>
</dbReference>
<protein>
    <submittedName>
        <fullName evidence="3">Predicted dehydrogenase</fullName>
    </submittedName>
</protein>
<dbReference type="PANTHER" id="PTHR43249">
    <property type="entry name" value="UDP-N-ACETYL-2-AMINO-2-DEOXY-D-GLUCURONATE OXIDASE"/>
    <property type="match status" value="1"/>
</dbReference>
<dbReference type="InterPro" id="IPR055170">
    <property type="entry name" value="GFO_IDH_MocA-like_dom"/>
</dbReference>
<evidence type="ECO:0000313" key="3">
    <source>
        <dbReference type="EMBL" id="SOE08548.1"/>
    </source>
</evidence>
<evidence type="ECO:0000313" key="4">
    <source>
        <dbReference type="Proteomes" id="UP000219465"/>
    </source>
</evidence>
<proteinExistence type="predicted"/>
<dbReference type="PANTHER" id="PTHR43249:SF1">
    <property type="entry name" value="D-GLUCOSIDE 3-DEHYDROGENASE"/>
    <property type="match status" value="1"/>
</dbReference>
<name>A0A286HL90_9HYPH</name>
<dbReference type="GO" id="GO:0000166">
    <property type="term" value="F:nucleotide binding"/>
    <property type="evidence" value="ECO:0007669"/>
    <property type="project" value="InterPro"/>
</dbReference>
<dbReference type="Proteomes" id="UP000219465">
    <property type="component" value="Unassembled WGS sequence"/>
</dbReference>
<accession>A0A286HL90</accession>
<dbReference type="InterPro" id="IPR052515">
    <property type="entry name" value="Gfo/Idh/MocA_Oxidoreductase"/>
</dbReference>
<gene>
    <name evidence="3" type="ORF">SAMN05877838_0271</name>
</gene>
<reference evidence="4" key="1">
    <citation type="submission" date="2017-08" db="EMBL/GenBank/DDBJ databases">
        <authorList>
            <person name="Varghese N."/>
            <person name="Submissions S."/>
        </authorList>
    </citation>
    <scope>NUCLEOTIDE SEQUENCE [LARGE SCALE GENOMIC DNA]</scope>
    <source>
        <strain evidence="4">KCTC 23107</strain>
    </source>
</reference>
<dbReference type="InterPro" id="IPR000683">
    <property type="entry name" value="Gfo/Idh/MocA-like_OxRdtase_N"/>
</dbReference>
<dbReference type="SUPFAM" id="SSF51735">
    <property type="entry name" value="NAD(P)-binding Rossmann-fold domains"/>
    <property type="match status" value="1"/>
</dbReference>
<dbReference type="SUPFAM" id="SSF55347">
    <property type="entry name" value="Glyceraldehyde-3-phosphate dehydrogenase-like, C-terminal domain"/>
    <property type="match status" value="1"/>
</dbReference>
<keyword evidence="4" id="KW-1185">Reference proteome</keyword>
<organism evidence="3 4">
    <name type="scientific">Hoeflea halophila</name>
    <dbReference type="NCBI Taxonomy" id="714899"/>
    <lineage>
        <taxon>Bacteria</taxon>
        <taxon>Pseudomonadati</taxon>
        <taxon>Pseudomonadota</taxon>
        <taxon>Alphaproteobacteria</taxon>
        <taxon>Hyphomicrobiales</taxon>
        <taxon>Rhizobiaceae</taxon>
        <taxon>Hoeflea</taxon>
    </lineage>
</organism>
<dbReference type="InterPro" id="IPR036291">
    <property type="entry name" value="NAD(P)-bd_dom_sf"/>
</dbReference>